<evidence type="ECO:0000313" key="3">
    <source>
        <dbReference type="Proteomes" id="UP000600918"/>
    </source>
</evidence>
<evidence type="ECO:0000313" key="2">
    <source>
        <dbReference type="EMBL" id="KAF7427585.1"/>
    </source>
</evidence>
<dbReference type="GO" id="GO:0003352">
    <property type="term" value="P:regulation of cilium movement"/>
    <property type="evidence" value="ECO:0007669"/>
    <property type="project" value="InterPro"/>
</dbReference>
<dbReference type="InterPro" id="IPR021298">
    <property type="entry name" value="CFAP298"/>
</dbReference>
<dbReference type="Pfam" id="PF11069">
    <property type="entry name" value="CFAP298"/>
    <property type="match status" value="1"/>
</dbReference>
<dbReference type="AlphaFoldDB" id="A0A834P4F7"/>
<dbReference type="PANTHER" id="PTHR13238:SF0">
    <property type="entry name" value="CILIA- AND FLAGELLA-ASSOCIATED PROTEIN 298"/>
    <property type="match status" value="1"/>
</dbReference>
<gene>
    <name evidence="2" type="ORF">H0235_007279</name>
</gene>
<evidence type="ECO:0000256" key="1">
    <source>
        <dbReference type="ARBA" id="ARBA00009619"/>
    </source>
</evidence>
<reference evidence="2" key="1">
    <citation type="journal article" date="2020" name="G3 (Bethesda)">
        <title>High-Quality Assemblies for Three Invasive Social Wasps from the &lt;i&gt;Vespula&lt;/i&gt; Genus.</title>
        <authorList>
            <person name="Harrop T.W.R."/>
            <person name="Guhlin J."/>
            <person name="McLaughlin G.M."/>
            <person name="Permina E."/>
            <person name="Stockwell P."/>
            <person name="Gilligan J."/>
            <person name="Le Lec M.F."/>
            <person name="Gruber M.A.M."/>
            <person name="Quinn O."/>
            <person name="Lovegrove M."/>
            <person name="Duncan E.J."/>
            <person name="Remnant E.J."/>
            <person name="Van Eeckhoven J."/>
            <person name="Graham B."/>
            <person name="Knapp R.A."/>
            <person name="Langford K.W."/>
            <person name="Kronenberg Z."/>
            <person name="Press M.O."/>
            <person name="Eacker S.M."/>
            <person name="Wilson-Rankin E.E."/>
            <person name="Purcell J."/>
            <person name="Lester P.J."/>
            <person name="Dearden P.K."/>
        </authorList>
    </citation>
    <scope>NUCLEOTIDE SEQUENCE</scope>
    <source>
        <strain evidence="2">Volc-1</strain>
    </source>
</reference>
<evidence type="ECO:0008006" key="4">
    <source>
        <dbReference type="Google" id="ProtNLM"/>
    </source>
</evidence>
<keyword evidence="3" id="KW-1185">Reference proteome</keyword>
<dbReference type="PANTHER" id="PTHR13238">
    <property type="entry name" value="PROTEIN C21ORF59"/>
    <property type="match status" value="1"/>
</dbReference>
<comment type="similarity">
    <text evidence="1">Belongs to the CFAP298 family.</text>
</comment>
<accession>A0A834P4F7</accession>
<organism evidence="2 3">
    <name type="scientific">Vespula pensylvanica</name>
    <name type="common">Western yellow jacket</name>
    <name type="synonym">Wasp</name>
    <dbReference type="NCBI Taxonomy" id="30213"/>
    <lineage>
        <taxon>Eukaryota</taxon>
        <taxon>Metazoa</taxon>
        <taxon>Ecdysozoa</taxon>
        <taxon>Arthropoda</taxon>
        <taxon>Hexapoda</taxon>
        <taxon>Insecta</taxon>
        <taxon>Pterygota</taxon>
        <taxon>Neoptera</taxon>
        <taxon>Endopterygota</taxon>
        <taxon>Hymenoptera</taxon>
        <taxon>Apocrita</taxon>
        <taxon>Aculeata</taxon>
        <taxon>Vespoidea</taxon>
        <taxon>Vespidae</taxon>
        <taxon>Vespinae</taxon>
        <taxon>Vespula</taxon>
    </lineage>
</organism>
<sequence length="271" mass="31179">MVRLHVKKGDESQFLYETHVDAMVEDVLYEVTIIYNGRLKILRICYEIEDLAKHGTMLPPNIMGLTDEQVEELKLRDEWGEKCVPMGGWTFNKDAIGRRNGRQPNEKMQEILKNTVEDARAMISKKLVQQDKLLTQKIVQDALDILRGAVTIVYPMGLPPHDVIRQEFENTEDLTGTQASLEVIDISLAQLWFSGKEMIQGKKLKNFLGSNEKTKVIVKLQKRGAGMPGREPLMSEEERKLLMLHAYKRQEQIKYEVTIEIEKSHIDANKC</sequence>
<dbReference type="Proteomes" id="UP000600918">
    <property type="component" value="Unassembled WGS sequence"/>
</dbReference>
<comment type="caution">
    <text evidence="2">The sequence shown here is derived from an EMBL/GenBank/DDBJ whole genome shotgun (WGS) entry which is preliminary data.</text>
</comment>
<name>A0A834P4F7_VESPE</name>
<protein>
    <recommendedName>
        <fullName evidence="4">Cilia- and flagella-associated protein 298</fullName>
    </recommendedName>
</protein>
<dbReference type="EMBL" id="JACSDY010000005">
    <property type="protein sequence ID" value="KAF7427585.1"/>
    <property type="molecule type" value="Genomic_DNA"/>
</dbReference>
<proteinExistence type="inferred from homology"/>